<reference evidence="2" key="1">
    <citation type="submission" date="2018-06" db="EMBL/GenBank/DDBJ databases">
        <authorList>
            <person name="Zhirakovskaya E."/>
        </authorList>
    </citation>
    <scope>NUCLEOTIDE SEQUENCE</scope>
</reference>
<gene>
    <name evidence="2" type="ORF">MNBD_GAMMA11-206</name>
</gene>
<protein>
    <recommendedName>
        <fullName evidence="3">Rap1a immunity protein domain-containing protein</fullName>
    </recommendedName>
</protein>
<feature type="region of interest" description="Disordered" evidence="1">
    <location>
        <begin position="147"/>
        <end position="192"/>
    </location>
</feature>
<accession>A0A3B0XEP0</accession>
<sequence length="192" mass="21437">MGAGIGGVGDLSAFRVYAQGIKTIMRKRIMRKIIVCLLFCSATGPLALARDFEGSYAVYGAGGENCLLYTASMKKGGKEQDYFTDWSIGYLTAFNVIMPSTYDVLGETEFSATQSWLQRRCEKYPNELFITAVIRLTEVLHPMRYQSSLKKPAQQGKGQKKPAREKPARKKPARKKPVQKKAVQKKTAGERK</sequence>
<dbReference type="EMBL" id="UOFG01000191">
    <property type="protein sequence ID" value="VAW63070.1"/>
    <property type="molecule type" value="Genomic_DNA"/>
</dbReference>
<name>A0A3B0XEP0_9ZZZZ</name>
<evidence type="ECO:0000313" key="2">
    <source>
        <dbReference type="EMBL" id="VAW63070.1"/>
    </source>
</evidence>
<dbReference type="AlphaFoldDB" id="A0A3B0XEP0"/>
<feature type="compositionally biased region" description="Basic residues" evidence="1">
    <location>
        <begin position="158"/>
        <end position="184"/>
    </location>
</feature>
<proteinExistence type="predicted"/>
<evidence type="ECO:0000256" key="1">
    <source>
        <dbReference type="SAM" id="MobiDB-lite"/>
    </source>
</evidence>
<evidence type="ECO:0008006" key="3">
    <source>
        <dbReference type="Google" id="ProtNLM"/>
    </source>
</evidence>
<organism evidence="2">
    <name type="scientific">hydrothermal vent metagenome</name>
    <dbReference type="NCBI Taxonomy" id="652676"/>
    <lineage>
        <taxon>unclassified sequences</taxon>
        <taxon>metagenomes</taxon>
        <taxon>ecological metagenomes</taxon>
    </lineage>
</organism>